<comment type="similarity">
    <text evidence="1 5">Belongs to the DNA glycosylase MPG family.</text>
</comment>
<name>A0AAQ2HFP9_9MICO</name>
<proteinExistence type="inferred from homology"/>
<evidence type="ECO:0000313" key="8">
    <source>
        <dbReference type="Proteomes" id="UP000297403"/>
    </source>
</evidence>
<dbReference type="InterPro" id="IPR003180">
    <property type="entry name" value="MPG"/>
</dbReference>
<dbReference type="PANTHER" id="PTHR10429">
    <property type="entry name" value="DNA-3-METHYLADENINE GLYCOSYLASE"/>
    <property type="match status" value="1"/>
</dbReference>
<organism evidence="7 8">
    <name type="scientific">Cryobacterium shii</name>
    <dbReference type="NCBI Taxonomy" id="1259235"/>
    <lineage>
        <taxon>Bacteria</taxon>
        <taxon>Bacillati</taxon>
        <taxon>Actinomycetota</taxon>
        <taxon>Actinomycetes</taxon>
        <taxon>Micrococcales</taxon>
        <taxon>Microbacteriaceae</taxon>
        <taxon>Cryobacterium</taxon>
    </lineage>
</organism>
<dbReference type="EMBL" id="SOFY01000035">
    <property type="protein sequence ID" value="TFC48467.1"/>
    <property type="molecule type" value="Genomic_DNA"/>
</dbReference>
<gene>
    <name evidence="7" type="ORF">E3O49_07520</name>
</gene>
<dbReference type="Gene3D" id="3.10.300.10">
    <property type="entry name" value="Methylpurine-DNA glycosylase (MPG)"/>
    <property type="match status" value="1"/>
</dbReference>
<evidence type="ECO:0000256" key="5">
    <source>
        <dbReference type="HAMAP-Rule" id="MF_00527"/>
    </source>
</evidence>
<evidence type="ECO:0000256" key="4">
    <source>
        <dbReference type="ARBA" id="ARBA00023204"/>
    </source>
</evidence>
<keyword evidence="8" id="KW-1185">Reference proteome</keyword>
<dbReference type="GO" id="GO:0006284">
    <property type="term" value="P:base-excision repair"/>
    <property type="evidence" value="ECO:0007669"/>
    <property type="project" value="InterPro"/>
</dbReference>
<dbReference type="GO" id="GO:0003905">
    <property type="term" value="F:alkylbase DNA N-glycosylase activity"/>
    <property type="evidence" value="ECO:0007669"/>
    <property type="project" value="InterPro"/>
</dbReference>
<keyword evidence="4 5" id="KW-0234">DNA repair</keyword>
<dbReference type="EC" id="3.2.2.-" evidence="5"/>
<dbReference type="InterPro" id="IPR036995">
    <property type="entry name" value="MPG_sf"/>
</dbReference>
<comment type="caution">
    <text evidence="7">The sequence shown here is derived from an EMBL/GenBank/DDBJ whole genome shotgun (WGS) entry which is preliminary data.</text>
</comment>
<evidence type="ECO:0000256" key="2">
    <source>
        <dbReference type="ARBA" id="ARBA00022763"/>
    </source>
</evidence>
<feature type="region of interest" description="Disordered" evidence="6">
    <location>
        <begin position="149"/>
        <end position="169"/>
    </location>
</feature>
<keyword evidence="3 5" id="KW-0378">Hydrolase</keyword>
<evidence type="ECO:0000256" key="6">
    <source>
        <dbReference type="SAM" id="MobiDB-lite"/>
    </source>
</evidence>
<dbReference type="Proteomes" id="UP000297403">
    <property type="component" value="Unassembled WGS sequence"/>
</dbReference>
<sequence length="202" mass="21679">MPGRSLLARPALEVAPLLLGAVIGRDGVLLRITEVEAYLGLGLDPGSHAFRGQTRRNAAMFGEPGHLYAYFSYGMHVCANIVCSEPGEASAVLLRAGEIIAGVDEARMRRPTARSDRDLGRGPARLTVALGIGLADDGADLSRAPFELTLPEQPSEFRSGPRTGVSGPGGGAEYPWRFWIPDDASVSPYRPHPKRGTEPHRR</sequence>
<dbReference type="InterPro" id="IPR011034">
    <property type="entry name" value="Formyl_transferase-like_C_sf"/>
</dbReference>
<dbReference type="HAMAP" id="MF_00527">
    <property type="entry name" value="3MGH"/>
    <property type="match status" value="1"/>
</dbReference>
<dbReference type="SUPFAM" id="SSF50486">
    <property type="entry name" value="FMT C-terminal domain-like"/>
    <property type="match status" value="1"/>
</dbReference>
<dbReference type="GO" id="GO:0003677">
    <property type="term" value="F:DNA binding"/>
    <property type="evidence" value="ECO:0007669"/>
    <property type="project" value="InterPro"/>
</dbReference>
<dbReference type="PANTHER" id="PTHR10429:SF0">
    <property type="entry name" value="DNA-3-METHYLADENINE GLYCOSYLASE"/>
    <property type="match status" value="1"/>
</dbReference>
<evidence type="ECO:0000256" key="3">
    <source>
        <dbReference type="ARBA" id="ARBA00022801"/>
    </source>
</evidence>
<evidence type="ECO:0000256" key="1">
    <source>
        <dbReference type="ARBA" id="ARBA00009232"/>
    </source>
</evidence>
<feature type="region of interest" description="Disordered" evidence="6">
    <location>
        <begin position="182"/>
        <end position="202"/>
    </location>
</feature>
<evidence type="ECO:0000313" key="7">
    <source>
        <dbReference type="EMBL" id="TFC48467.1"/>
    </source>
</evidence>
<reference evidence="7 8" key="1">
    <citation type="submission" date="2019-03" db="EMBL/GenBank/DDBJ databases">
        <title>Genomics of glacier-inhabiting Cryobacterium strains.</title>
        <authorList>
            <person name="Liu Q."/>
            <person name="Xin Y.-H."/>
        </authorList>
    </citation>
    <scope>NUCLEOTIDE SEQUENCE [LARGE SCALE GENOMIC DNA]</scope>
    <source>
        <strain evidence="8">TMT1-22</strain>
    </source>
</reference>
<dbReference type="NCBIfam" id="TIGR00567">
    <property type="entry name" value="3mg"/>
    <property type="match status" value="1"/>
</dbReference>
<dbReference type="Pfam" id="PF02245">
    <property type="entry name" value="Pur_DNA_glyco"/>
    <property type="match status" value="1"/>
</dbReference>
<accession>A0AAQ2HFP9</accession>
<dbReference type="CDD" id="cd00540">
    <property type="entry name" value="AAG"/>
    <property type="match status" value="1"/>
</dbReference>
<keyword evidence="7" id="KW-0326">Glycosidase</keyword>
<protein>
    <recommendedName>
        <fullName evidence="5">Putative 3-methyladenine DNA glycosylase</fullName>
        <ecNumber evidence="5">3.2.2.-</ecNumber>
    </recommendedName>
</protein>
<keyword evidence="2 5" id="KW-0227">DNA damage</keyword>
<dbReference type="AlphaFoldDB" id="A0AAQ2HFP9"/>
<dbReference type="NCBIfam" id="NF002003">
    <property type="entry name" value="PRK00802.1-3"/>
    <property type="match status" value="1"/>
</dbReference>